<sequence>MDYKLQGITILMLLSTPLAINHWLLFGYADLWLAAAIVASVALSSLYLKSGSWKVLVLTLVSLLALMLVKNIGVIFSATIFAVAGIAYFRKNIPFIKVFFAALVGIVALVFSIDSGSPKVDSVFSVRFNEESLNFTKRGCTKAAFNEKFLIDIHPVDSSNLKTSRWVQARYPGRDFRTLKLSPDDVHIESVSCSFAVAIEGYKPKTIRVGQLSNSNHPSWMAILLPGAAYYEVPMLGISFQIGENVVVGAIGRYMILDINSPLDVFANAKTAFLDNASYSIFFSVLVLVTILSISRGVQFFSVEGFVLTVVWSLILLLLTVQVFVADFYSTSLPQNDTRYSRFMLWFPALVCLALYEPKLFGSHGELPIVPKNSIDN</sequence>
<keyword evidence="1" id="KW-0812">Transmembrane</keyword>
<reference evidence="2 3" key="1">
    <citation type="submission" date="2018-07" db="EMBL/GenBank/DDBJ databases">
        <title>Halioglobus sp. genome submission.</title>
        <authorList>
            <person name="Ye M.-Q."/>
            <person name="Du Z.-J."/>
        </authorList>
    </citation>
    <scope>NUCLEOTIDE SEQUENCE [LARGE SCALE GENOMIC DNA]</scope>
    <source>
        <strain evidence="2 3">U0301</strain>
    </source>
</reference>
<feature type="transmembrane region" description="Helical" evidence="1">
    <location>
        <begin position="7"/>
        <end position="25"/>
    </location>
</feature>
<accession>A0A3L7DUC8</accession>
<organism evidence="2 3">
    <name type="scientific">Seongchinamella sediminis</name>
    <dbReference type="NCBI Taxonomy" id="2283635"/>
    <lineage>
        <taxon>Bacteria</taxon>
        <taxon>Pseudomonadati</taxon>
        <taxon>Pseudomonadota</taxon>
        <taxon>Gammaproteobacteria</taxon>
        <taxon>Cellvibrionales</taxon>
        <taxon>Halieaceae</taxon>
        <taxon>Seongchinamella</taxon>
    </lineage>
</organism>
<protein>
    <submittedName>
        <fullName evidence="2">Uncharacterized protein</fullName>
    </submittedName>
</protein>
<feature type="transmembrane region" description="Helical" evidence="1">
    <location>
        <begin position="31"/>
        <end position="48"/>
    </location>
</feature>
<feature type="transmembrane region" description="Helical" evidence="1">
    <location>
        <begin position="94"/>
        <end position="113"/>
    </location>
</feature>
<dbReference type="EMBL" id="QRAN01000015">
    <property type="protein sequence ID" value="RLQ21178.1"/>
    <property type="molecule type" value="Genomic_DNA"/>
</dbReference>
<feature type="transmembrane region" description="Helical" evidence="1">
    <location>
        <begin position="340"/>
        <end position="356"/>
    </location>
</feature>
<keyword evidence="1" id="KW-1133">Transmembrane helix</keyword>
<feature type="transmembrane region" description="Helical" evidence="1">
    <location>
        <begin position="306"/>
        <end position="328"/>
    </location>
</feature>
<keyword evidence="3" id="KW-1185">Reference proteome</keyword>
<dbReference type="AlphaFoldDB" id="A0A3L7DUC8"/>
<proteinExistence type="predicted"/>
<feature type="transmembrane region" description="Helical" evidence="1">
    <location>
        <begin position="277"/>
        <end position="294"/>
    </location>
</feature>
<gene>
    <name evidence="2" type="ORF">DWB85_13935</name>
</gene>
<evidence type="ECO:0000313" key="3">
    <source>
        <dbReference type="Proteomes" id="UP000265509"/>
    </source>
</evidence>
<evidence type="ECO:0000313" key="2">
    <source>
        <dbReference type="EMBL" id="RLQ21178.1"/>
    </source>
</evidence>
<keyword evidence="1" id="KW-0472">Membrane</keyword>
<feature type="transmembrane region" description="Helical" evidence="1">
    <location>
        <begin position="55"/>
        <end position="88"/>
    </location>
</feature>
<evidence type="ECO:0000256" key="1">
    <source>
        <dbReference type="SAM" id="Phobius"/>
    </source>
</evidence>
<dbReference type="Proteomes" id="UP000265509">
    <property type="component" value="Unassembled WGS sequence"/>
</dbReference>
<comment type="caution">
    <text evidence="2">The sequence shown here is derived from an EMBL/GenBank/DDBJ whole genome shotgun (WGS) entry which is preliminary data.</text>
</comment>
<name>A0A3L7DUC8_9GAMM</name>